<evidence type="ECO:0000313" key="17">
    <source>
        <dbReference type="EMBL" id="TDN99855.1"/>
    </source>
</evidence>
<dbReference type="PROSITE" id="PS51198">
    <property type="entry name" value="UVRD_HELICASE_ATP_BIND"/>
    <property type="match status" value="1"/>
</dbReference>
<dbReference type="InterPro" id="IPR000212">
    <property type="entry name" value="DNA_helicase_UvrD/REP"/>
</dbReference>
<comment type="catalytic activity">
    <reaction evidence="13">
        <text>ATP + H2O = ADP + phosphate + H(+)</text>
        <dbReference type="Rhea" id="RHEA:13065"/>
        <dbReference type="ChEBI" id="CHEBI:15377"/>
        <dbReference type="ChEBI" id="CHEBI:15378"/>
        <dbReference type="ChEBI" id="CHEBI:30616"/>
        <dbReference type="ChEBI" id="CHEBI:43474"/>
        <dbReference type="ChEBI" id="CHEBI:456216"/>
        <dbReference type="EC" id="5.6.2.4"/>
    </reaction>
</comment>
<keyword evidence="6 17" id="KW-0269">Exonuclease</keyword>
<dbReference type="GO" id="GO:0005524">
    <property type="term" value="F:ATP binding"/>
    <property type="evidence" value="ECO:0007669"/>
    <property type="project" value="UniProtKB-UniRule"/>
</dbReference>
<dbReference type="Gene3D" id="1.10.3170.10">
    <property type="entry name" value="Recbcd, chain B, domain 2"/>
    <property type="match status" value="1"/>
</dbReference>
<feature type="domain" description="UvrD-like helicase C-terminal" evidence="16">
    <location>
        <begin position="514"/>
        <end position="792"/>
    </location>
</feature>
<dbReference type="PANTHER" id="PTHR11070">
    <property type="entry name" value="UVRD / RECB / PCRA DNA HELICASE FAMILY MEMBER"/>
    <property type="match status" value="1"/>
</dbReference>
<reference evidence="17 18" key="1">
    <citation type="submission" date="2019-03" db="EMBL/GenBank/DDBJ databases">
        <title>Freshwater and sediment microbial communities from various areas in North America, analyzing microbe dynamics in response to fracking.</title>
        <authorList>
            <person name="Lamendella R."/>
        </authorList>
    </citation>
    <scope>NUCLEOTIDE SEQUENCE [LARGE SCALE GENOMIC DNA]</scope>
    <source>
        <strain evidence="17 18">114D</strain>
    </source>
</reference>
<keyword evidence="8" id="KW-0238">DNA-binding</keyword>
<sequence length="1120" mass="128363">MWMFLITFGFYARNMSKLKIYKASAGSGKTFRLALEYLKIALSGEWNYKNILAVTFTNKATTEMKERVIEELYVLAQEQPSAYLPLLVQEMGLPEVVLAERARKSLKRILHDYSRFSISTIDSFFQRVIKSFNRELGINVAYQVDLEDNLILEEAVDELLLSIEENPELLEWLKKFANEKIREGGGWNLKNDILKLGSQIYNETFKALNQTLYEKINDKAFINAYKKELNAVIHQFENNLKRIGKVGLNIMEQRGLSVDDFKYKKSGAAASFQRLADLNLDKWPAKRALKASEELDEWTGKKDPAPVVEAAAALQPLLLEAITFFYQKLHEYNSAKLIVSQLYTLGILVDLQAMVRRVTQEKGVVLISDSGSLLKSIIDDSDAPFIYEKTGVFYNHFMIDEFQDTSGLQWGNFQPLIANALAEDHLGMVVGDVKQAIYRWRNGDWNLLASEVNNQFPANGTEEETLQKNWRSTGNIIRFNNAIFQILPQLFQQHINAELAENRLEDQEMESQIESIYGQSLQEIANTRLADDGAIRMRFLENGKDVDPEELRAQILDELVASIKEVQDRGAAAHEIAVLVRTKGDAKEIADRLLKEKEAETKYNFNILSSESLYVKNSAAVSLVLALLQLLADPNDKVALALANHLYYNELFDVLDALGKVPSLTVPKSDQMAISFESFDKPKETSLFEKLTDQNNNLSDFLLSDYFTETLSGRNIQEISLKICELFNLFELQDELAYLQAFIDQLAAFMKSRTTDISAFLIWWEEQGQKKTIAVSEELDAIRIQTIHKAKGLEYNYVFIPFCDWKMDVSPQHAPILWCQPKLPPFDQLELVPVKFGKDMGESIFFREYFQEKISNYIDNLNLLYVAFTRARTALFTWSVTSGKFTTMADALLQSLEKADHFALQGEESLFCDLLASYDSEEKTFELGSFQFPKSSKETKKDHCLVLDKFRFADFHSYLKLRKRNEHFFVEDELASTKVNKGRIFHEVLAQIATHEDVEAAVNDLVFRGVIQQAEGEAMKKQIHELIIAPEVTAWFNGSYRVLNERSVITGANGVKRPDRIMLNDDELIVVDYKSGEKELEKYHYQVGNYMKELRKCGYPNVTGYIWYTHLNKRVKVEGH</sequence>
<keyword evidence="7 14" id="KW-0067">ATP-binding</keyword>
<evidence type="ECO:0000259" key="16">
    <source>
        <dbReference type="PROSITE" id="PS51217"/>
    </source>
</evidence>
<feature type="binding site" evidence="14">
    <location>
        <begin position="23"/>
        <end position="30"/>
    </location>
    <ligand>
        <name>ATP</name>
        <dbReference type="ChEBI" id="CHEBI:30616"/>
    </ligand>
</feature>
<dbReference type="SUPFAM" id="SSF52540">
    <property type="entry name" value="P-loop containing nucleoside triphosphate hydrolases"/>
    <property type="match status" value="1"/>
</dbReference>
<protein>
    <recommendedName>
        <fullName evidence="12">DNA 3'-5' helicase</fullName>
        <ecNumber evidence="12">5.6.2.4</ecNumber>
    </recommendedName>
</protein>
<evidence type="ECO:0000256" key="1">
    <source>
        <dbReference type="ARBA" id="ARBA00022722"/>
    </source>
</evidence>
<dbReference type="GO" id="GO:0003677">
    <property type="term" value="F:DNA binding"/>
    <property type="evidence" value="ECO:0007669"/>
    <property type="project" value="UniProtKB-KW"/>
</dbReference>
<evidence type="ECO:0000256" key="7">
    <source>
        <dbReference type="ARBA" id="ARBA00022840"/>
    </source>
</evidence>
<dbReference type="InterPro" id="IPR022765">
    <property type="entry name" value="Dna2/Cas4_DUF83"/>
</dbReference>
<evidence type="ECO:0000256" key="9">
    <source>
        <dbReference type="ARBA" id="ARBA00023204"/>
    </source>
</evidence>
<dbReference type="GO" id="GO:0000725">
    <property type="term" value="P:recombinational repair"/>
    <property type="evidence" value="ECO:0007669"/>
    <property type="project" value="TreeGrafter"/>
</dbReference>
<gene>
    <name evidence="17" type="ORF">DET52_10664</name>
</gene>
<dbReference type="Gene3D" id="3.40.50.300">
    <property type="entry name" value="P-loop containing nucleotide triphosphate hydrolases"/>
    <property type="match status" value="3"/>
</dbReference>
<dbReference type="EC" id="5.6.2.4" evidence="12"/>
<dbReference type="Pfam" id="PF01930">
    <property type="entry name" value="Cas_Cas4"/>
    <property type="match status" value="1"/>
</dbReference>
<dbReference type="PROSITE" id="PS51217">
    <property type="entry name" value="UVRD_HELICASE_CTER"/>
    <property type="match status" value="1"/>
</dbReference>
<evidence type="ECO:0000313" key="18">
    <source>
        <dbReference type="Proteomes" id="UP000294848"/>
    </source>
</evidence>
<accession>A0A4R6GYD0</accession>
<comment type="caution">
    <text evidence="17">The sequence shown here is derived from an EMBL/GenBank/DDBJ whole genome shotgun (WGS) entry which is preliminary data.</text>
</comment>
<organism evidence="17 18">
    <name type="scientific">Sunxiuqinia elliptica</name>
    <dbReference type="NCBI Taxonomy" id="655355"/>
    <lineage>
        <taxon>Bacteria</taxon>
        <taxon>Pseudomonadati</taxon>
        <taxon>Bacteroidota</taxon>
        <taxon>Bacteroidia</taxon>
        <taxon>Marinilabiliales</taxon>
        <taxon>Prolixibacteraceae</taxon>
        <taxon>Sunxiuqinia</taxon>
    </lineage>
</organism>
<proteinExistence type="predicted"/>
<keyword evidence="4 14" id="KW-0378">Hydrolase</keyword>
<dbReference type="Gene3D" id="3.90.320.10">
    <property type="match status" value="1"/>
</dbReference>
<comment type="catalytic activity">
    <reaction evidence="11">
        <text>Couples ATP hydrolysis with the unwinding of duplex DNA by translocating in the 3'-5' direction.</text>
        <dbReference type="EC" id="5.6.2.4"/>
    </reaction>
</comment>
<name>A0A4R6GYD0_9BACT</name>
<keyword evidence="10" id="KW-0413">Isomerase</keyword>
<evidence type="ECO:0000256" key="14">
    <source>
        <dbReference type="PROSITE-ProRule" id="PRU00560"/>
    </source>
</evidence>
<evidence type="ECO:0000256" key="10">
    <source>
        <dbReference type="ARBA" id="ARBA00023235"/>
    </source>
</evidence>
<feature type="domain" description="UvrD-like helicase ATP-binding" evidence="15">
    <location>
        <begin position="2"/>
        <end position="473"/>
    </location>
</feature>
<dbReference type="AlphaFoldDB" id="A0A4R6GYD0"/>
<evidence type="ECO:0000259" key="15">
    <source>
        <dbReference type="PROSITE" id="PS51198"/>
    </source>
</evidence>
<evidence type="ECO:0000256" key="6">
    <source>
        <dbReference type="ARBA" id="ARBA00022839"/>
    </source>
</evidence>
<evidence type="ECO:0000256" key="4">
    <source>
        <dbReference type="ARBA" id="ARBA00022801"/>
    </source>
</evidence>
<keyword evidence="5 14" id="KW-0347">Helicase</keyword>
<dbReference type="Pfam" id="PF13361">
    <property type="entry name" value="UvrD_C"/>
    <property type="match status" value="1"/>
</dbReference>
<dbReference type="EMBL" id="SNWI01000006">
    <property type="protein sequence ID" value="TDN99855.1"/>
    <property type="molecule type" value="Genomic_DNA"/>
</dbReference>
<evidence type="ECO:0000256" key="13">
    <source>
        <dbReference type="ARBA" id="ARBA00048988"/>
    </source>
</evidence>
<dbReference type="InterPro" id="IPR011604">
    <property type="entry name" value="PDDEXK-like_dom_sf"/>
</dbReference>
<dbReference type="GO" id="GO:0016887">
    <property type="term" value="F:ATP hydrolysis activity"/>
    <property type="evidence" value="ECO:0007669"/>
    <property type="project" value="RHEA"/>
</dbReference>
<evidence type="ECO:0000256" key="8">
    <source>
        <dbReference type="ARBA" id="ARBA00023125"/>
    </source>
</evidence>
<evidence type="ECO:0000256" key="11">
    <source>
        <dbReference type="ARBA" id="ARBA00034617"/>
    </source>
</evidence>
<evidence type="ECO:0000256" key="2">
    <source>
        <dbReference type="ARBA" id="ARBA00022741"/>
    </source>
</evidence>
<dbReference type="InterPro" id="IPR014017">
    <property type="entry name" value="DNA_helicase_UvrD-like_C"/>
</dbReference>
<keyword evidence="3" id="KW-0227">DNA damage</keyword>
<evidence type="ECO:0000256" key="12">
    <source>
        <dbReference type="ARBA" id="ARBA00034808"/>
    </source>
</evidence>
<dbReference type="Proteomes" id="UP000294848">
    <property type="component" value="Unassembled WGS sequence"/>
</dbReference>
<keyword evidence="9" id="KW-0234">DNA repair</keyword>
<dbReference type="InterPro" id="IPR027417">
    <property type="entry name" value="P-loop_NTPase"/>
</dbReference>
<dbReference type="InterPro" id="IPR014016">
    <property type="entry name" value="UvrD-like_ATP-bd"/>
</dbReference>
<evidence type="ECO:0000256" key="5">
    <source>
        <dbReference type="ARBA" id="ARBA00022806"/>
    </source>
</evidence>
<evidence type="ECO:0000256" key="3">
    <source>
        <dbReference type="ARBA" id="ARBA00022763"/>
    </source>
</evidence>
<dbReference type="GO" id="GO:0043138">
    <property type="term" value="F:3'-5' DNA helicase activity"/>
    <property type="evidence" value="ECO:0007669"/>
    <property type="project" value="UniProtKB-EC"/>
</dbReference>
<keyword evidence="2 14" id="KW-0547">Nucleotide-binding</keyword>
<dbReference type="Pfam" id="PF00580">
    <property type="entry name" value="UvrD-helicase"/>
    <property type="match status" value="1"/>
</dbReference>
<dbReference type="GO" id="GO:0004527">
    <property type="term" value="F:exonuclease activity"/>
    <property type="evidence" value="ECO:0007669"/>
    <property type="project" value="UniProtKB-KW"/>
</dbReference>
<keyword evidence="1" id="KW-0540">Nuclease</keyword>
<dbReference type="GO" id="GO:0005829">
    <property type="term" value="C:cytosol"/>
    <property type="evidence" value="ECO:0007669"/>
    <property type="project" value="TreeGrafter"/>
</dbReference>
<dbReference type="PANTHER" id="PTHR11070:SF67">
    <property type="entry name" value="DNA 3'-5' HELICASE"/>
    <property type="match status" value="1"/>
</dbReference>